<evidence type="ECO:0000256" key="1">
    <source>
        <dbReference type="ARBA" id="ARBA00001933"/>
    </source>
</evidence>
<evidence type="ECO:0000256" key="4">
    <source>
        <dbReference type="ARBA" id="ARBA00022576"/>
    </source>
</evidence>
<dbReference type="InterPro" id="IPR015422">
    <property type="entry name" value="PyrdxlP-dep_Trfase_small"/>
</dbReference>
<dbReference type="Gene3D" id="3.90.1150.10">
    <property type="entry name" value="Aspartate Aminotransferase, domain 1"/>
    <property type="match status" value="1"/>
</dbReference>
<dbReference type="GO" id="GO:0030170">
    <property type="term" value="F:pyridoxal phosphate binding"/>
    <property type="evidence" value="ECO:0007669"/>
    <property type="project" value="InterPro"/>
</dbReference>
<gene>
    <name evidence="8" type="ORF">E8L99_19390</name>
</gene>
<comment type="cofactor">
    <cofactor evidence="1">
        <name>pyridoxal 5'-phosphate</name>
        <dbReference type="ChEBI" id="CHEBI:597326"/>
    </cofactor>
</comment>
<dbReference type="InterPro" id="IPR015421">
    <property type="entry name" value="PyrdxlP-dep_Trfase_major"/>
</dbReference>
<dbReference type="RefSeq" id="WP_137101088.1">
    <property type="nucleotide sequence ID" value="NZ_CP039865.1"/>
</dbReference>
<organism evidence="8 9">
    <name type="scientific">Phreatobacter aquaticus</name>
    <dbReference type="NCBI Taxonomy" id="2570229"/>
    <lineage>
        <taxon>Bacteria</taxon>
        <taxon>Pseudomonadati</taxon>
        <taxon>Pseudomonadota</taxon>
        <taxon>Alphaproteobacteria</taxon>
        <taxon>Hyphomicrobiales</taxon>
        <taxon>Phreatobacteraceae</taxon>
        <taxon>Phreatobacter</taxon>
    </lineage>
</organism>
<dbReference type="EMBL" id="CP039865">
    <property type="protein sequence ID" value="QCK87760.1"/>
    <property type="molecule type" value="Genomic_DNA"/>
</dbReference>
<name>A0A4D7QJC3_9HYPH</name>
<reference evidence="8 9" key="1">
    <citation type="submission" date="2019-04" db="EMBL/GenBank/DDBJ databases">
        <title>Phreatobacter aquaticus sp. nov.</title>
        <authorList>
            <person name="Choi A."/>
            <person name="Baek K."/>
        </authorList>
    </citation>
    <scope>NUCLEOTIDE SEQUENCE [LARGE SCALE GENOMIC DNA]</scope>
    <source>
        <strain evidence="8 9">NMCR1094</strain>
    </source>
</reference>
<feature type="domain" description="Aminotransferase class I/classII large" evidence="7">
    <location>
        <begin position="55"/>
        <end position="391"/>
    </location>
</feature>
<dbReference type="GO" id="GO:0008483">
    <property type="term" value="F:transaminase activity"/>
    <property type="evidence" value="ECO:0007669"/>
    <property type="project" value="UniProtKB-KW"/>
</dbReference>
<dbReference type="InterPro" id="IPR015424">
    <property type="entry name" value="PyrdxlP-dep_Trfase"/>
</dbReference>
<dbReference type="Proteomes" id="UP000298588">
    <property type="component" value="Chromosome"/>
</dbReference>
<evidence type="ECO:0000256" key="3">
    <source>
        <dbReference type="ARBA" id="ARBA00011738"/>
    </source>
</evidence>
<comment type="similarity">
    <text evidence="2">Belongs to the class-I pyridoxal-phosphate-dependent aminotransferase family.</text>
</comment>
<dbReference type="SUPFAM" id="SSF53383">
    <property type="entry name" value="PLP-dependent transferases"/>
    <property type="match status" value="1"/>
</dbReference>
<dbReference type="OrthoDB" id="9804020at2"/>
<dbReference type="GO" id="GO:1901605">
    <property type="term" value="P:alpha-amino acid metabolic process"/>
    <property type="evidence" value="ECO:0007669"/>
    <property type="project" value="TreeGrafter"/>
</dbReference>
<protein>
    <submittedName>
        <fullName evidence="8">PLP-dependent aminotransferase family protein</fullName>
    </submittedName>
</protein>
<dbReference type="FunFam" id="3.40.640.10:FF:000053">
    <property type="entry name" value="Aminotransferase, class I"/>
    <property type="match status" value="1"/>
</dbReference>
<dbReference type="Gene3D" id="3.40.640.10">
    <property type="entry name" value="Type I PLP-dependent aspartate aminotransferase-like (Major domain)"/>
    <property type="match status" value="1"/>
</dbReference>
<dbReference type="PANTHER" id="PTHR42790:SF19">
    <property type="entry name" value="KYNURENINE_ALPHA-AMINOADIPATE AMINOTRANSFERASE, MITOCHONDRIAL"/>
    <property type="match status" value="1"/>
</dbReference>
<keyword evidence="5 8" id="KW-0808">Transferase</keyword>
<accession>A0A4D7QJC3</accession>
<keyword evidence="9" id="KW-1185">Reference proteome</keyword>
<evidence type="ECO:0000259" key="7">
    <source>
        <dbReference type="Pfam" id="PF00155"/>
    </source>
</evidence>
<keyword evidence="6" id="KW-0663">Pyridoxal phosphate</keyword>
<sequence length="412" mass="44293">MTTPFSLASLLRTGLPAPAARYAGFPAFNFVGGHNDPGSTPVDGLLEAITTVMRREGRTLATYGLESGPQGYLPLRDFLVSKLKRDADVSCTSDEILITSGSLQGIDLVNALLVGPGDTVIIEQDCYGGSITRLQRLGAKIIGIPLDGDGMRMDALAETLDDLKSRGITPKYIYAIPTIQNPTATIMPLERRRQLLALAMTHGVPIFEDECYSDLIFEGGRPPALMALARTEGWGGVIHIGSFSKSIAPALRVGYLVADWDILARILPLKTDAGSGALEQMVLAEYCNRHFESHVASLNATLRAKRDALVDALHEHFGTAAEFEVPPGGIFLWMTLPASVDTSRLYTVAAAAGIAINPGVEWSVDAGHGRRRLRLCFANPPIDVIRAGVAALAEVCHREMGVPERIGNVQQR</sequence>
<evidence type="ECO:0000256" key="6">
    <source>
        <dbReference type="ARBA" id="ARBA00022898"/>
    </source>
</evidence>
<evidence type="ECO:0000256" key="2">
    <source>
        <dbReference type="ARBA" id="ARBA00007441"/>
    </source>
</evidence>
<keyword evidence="4 8" id="KW-0032">Aminotransferase</keyword>
<dbReference type="InterPro" id="IPR050859">
    <property type="entry name" value="Class-I_PLP-dep_aminotransf"/>
</dbReference>
<dbReference type="Pfam" id="PF00155">
    <property type="entry name" value="Aminotran_1_2"/>
    <property type="match status" value="1"/>
</dbReference>
<proteinExistence type="inferred from homology"/>
<evidence type="ECO:0000313" key="9">
    <source>
        <dbReference type="Proteomes" id="UP000298588"/>
    </source>
</evidence>
<dbReference type="PANTHER" id="PTHR42790">
    <property type="entry name" value="AMINOTRANSFERASE"/>
    <property type="match status" value="1"/>
</dbReference>
<dbReference type="AlphaFoldDB" id="A0A4D7QJC3"/>
<evidence type="ECO:0000256" key="5">
    <source>
        <dbReference type="ARBA" id="ARBA00022679"/>
    </source>
</evidence>
<dbReference type="KEGG" id="paqt:E8L99_19390"/>
<evidence type="ECO:0000313" key="8">
    <source>
        <dbReference type="EMBL" id="QCK87760.1"/>
    </source>
</evidence>
<comment type="subunit">
    <text evidence="3">Homodimer.</text>
</comment>
<dbReference type="InterPro" id="IPR004839">
    <property type="entry name" value="Aminotransferase_I/II_large"/>
</dbReference>
<dbReference type="CDD" id="cd00609">
    <property type="entry name" value="AAT_like"/>
    <property type="match status" value="1"/>
</dbReference>